<dbReference type="InterPro" id="IPR013342">
    <property type="entry name" value="Mandelate_racemase_C"/>
</dbReference>
<dbReference type="InterPro" id="IPR034603">
    <property type="entry name" value="Dipeptide_epimerase"/>
</dbReference>
<evidence type="ECO:0000256" key="3">
    <source>
        <dbReference type="ARBA" id="ARBA00022842"/>
    </source>
</evidence>
<proteinExistence type="inferred from homology"/>
<dbReference type="InterPro" id="IPR018110">
    <property type="entry name" value="Mandel_Rmase/mucon_lact_enz_CS"/>
</dbReference>
<keyword evidence="4 5" id="KW-0413">Isomerase</keyword>
<keyword evidence="2 5" id="KW-0479">Metal-binding</keyword>
<comment type="similarity">
    <text evidence="1 5">Belongs to the mandelate racemase/muconate lactonizing enzyme family.</text>
</comment>
<name>A0ABS7PXU9_9SPHN</name>
<dbReference type="RefSeq" id="WP_222991918.1">
    <property type="nucleotide sequence ID" value="NZ_JAINVV010000010.1"/>
</dbReference>
<evidence type="ECO:0000256" key="4">
    <source>
        <dbReference type="ARBA" id="ARBA00023235"/>
    </source>
</evidence>
<keyword evidence="8" id="KW-1185">Reference proteome</keyword>
<gene>
    <name evidence="7" type="ORF">K7G82_21040</name>
</gene>
<dbReference type="InterPro" id="IPR013341">
    <property type="entry name" value="Mandelate_racemase_N_dom"/>
</dbReference>
<dbReference type="EC" id="5.1.1.-" evidence="5"/>
<dbReference type="PANTHER" id="PTHR48073:SF2">
    <property type="entry name" value="O-SUCCINYLBENZOATE SYNTHASE"/>
    <property type="match status" value="1"/>
</dbReference>
<dbReference type="Pfam" id="PF13378">
    <property type="entry name" value="MR_MLE_C"/>
    <property type="match status" value="1"/>
</dbReference>
<dbReference type="PROSITE" id="PS00909">
    <property type="entry name" value="MR_MLE_2"/>
    <property type="match status" value="1"/>
</dbReference>
<evidence type="ECO:0000259" key="6">
    <source>
        <dbReference type="SMART" id="SM00922"/>
    </source>
</evidence>
<evidence type="ECO:0000256" key="2">
    <source>
        <dbReference type="ARBA" id="ARBA00022723"/>
    </source>
</evidence>
<comment type="caution">
    <text evidence="7">The sequence shown here is derived from an EMBL/GenBank/DDBJ whole genome shotgun (WGS) entry which is preliminary data.</text>
</comment>
<dbReference type="Proteomes" id="UP000706039">
    <property type="component" value="Unassembled WGS sequence"/>
</dbReference>
<dbReference type="CDD" id="cd03319">
    <property type="entry name" value="L-Ala-DL-Glu_epimerase"/>
    <property type="match status" value="1"/>
</dbReference>
<evidence type="ECO:0000313" key="8">
    <source>
        <dbReference type="Proteomes" id="UP000706039"/>
    </source>
</evidence>
<accession>A0ABS7PXU9</accession>
<dbReference type="SFLD" id="SFLDG00180">
    <property type="entry name" value="muconate_cycloisomerase"/>
    <property type="match status" value="1"/>
</dbReference>
<protein>
    <recommendedName>
        <fullName evidence="5">Dipeptide epimerase</fullName>
        <ecNumber evidence="5">5.1.1.-</ecNumber>
    </recommendedName>
</protein>
<feature type="domain" description="Mandelate racemase/muconate lactonizing enzyme C-terminal" evidence="6">
    <location>
        <begin position="129"/>
        <end position="221"/>
    </location>
</feature>
<evidence type="ECO:0000256" key="5">
    <source>
        <dbReference type="RuleBase" id="RU366006"/>
    </source>
</evidence>
<organism evidence="7 8">
    <name type="scientific">Sphingomonas colocasiae</name>
    <dbReference type="NCBI Taxonomy" id="1848973"/>
    <lineage>
        <taxon>Bacteria</taxon>
        <taxon>Pseudomonadati</taxon>
        <taxon>Pseudomonadota</taxon>
        <taxon>Alphaproteobacteria</taxon>
        <taxon>Sphingomonadales</taxon>
        <taxon>Sphingomonadaceae</taxon>
        <taxon>Sphingomonas</taxon>
    </lineage>
</organism>
<dbReference type="InterPro" id="IPR029017">
    <property type="entry name" value="Enolase-like_N"/>
</dbReference>
<dbReference type="InterPro" id="IPR036849">
    <property type="entry name" value="Enolase-like_C_sf"/>
</dbReference>
<dbReference type="Gene3D" id="3.30.390.10">
    <property type="entry name" value="Enolase-like, N-terminal domain"/>
    <property type="match status" value="1"/>
</dbReference>
<dbReference type="PANTHER" id="PTHR48073">
    <property type="entry name" value="O-SUCCINYLBENZOATE SYNTHASE-RELATED"/>
    <property type="match status" value="1"/>
</dbReference>
<evidence type="ECO:0000313" key="7">
    <source>
        <dbReference type="EMBL" id="MBY8824804.1"/>
    </source>
</evidence>
<dbReference type="SUPFAM" id="SSF54826">
    <property type="entry name" value="Enolase N-terminal domain-like"/>
    <property type="match status" value="1"/>
</dbReference>
<dbReference type="SMART" id="SM00922">
    <property type="entry name" value="MR_MLE"/>
    <property type="match status" value="1"/>
</dbReference>
<reference evidence="7 8" key="1">
    <citation type="submission" date="2021-08" db="EMBL/GenBank/DDBJ databases">
        <authorList>
            <person name="Tuo L."/>
        </authorList>
    </citation>
    <scope>NUCLEOTIDE SEQUENCE [LARGE SCALE GENOMIC DNA]</scope>
    <source>
        <strain evidence="7 8">JCM 31229</strain>
    </source>
</reference>
<comment type="cofactor">
    <cofactor evidence="5">
        <name>Mg(2+)</name>
        <dbReference type="ChEBI" id="CHEBI:18420"/>
    </cofactor>
    <text evidence="5">Binds 1 Mg(2+) ion per subunit.</text>
</comment>
<keyword evidence="3 5" id="KW-0460">Magnesium</keyword>
<evidence type="ECO:0000256" key="1">
    <source>
        <dbReference type="ARBA" id="ARBA00008031"/>
    </source>
</evidence>
<dbReference type="EMBL" id="JAINVV010000010">
    <property type="protein sequence ID" value="MBY8824804.1"/>
    <property type="molecule type" value="Genomic_DNA"/>
</dbReference>
<dbReference type="SUPFAM" id="SSF51604">
    <property type="entry name" value="Enolase C-terminal domain-like"/>
    <property type="match status" value="1"/>
</dbReference>
<dbReference type="InterPro" id="IPR029065">
    <property type="entry name" value="Enolase_C-like"/>
</dbReference>
<dbReference type="Pfam" id="PF02746">
    <property type="entry name" value="MR_MLE_N"/>
    <property type="match status" value="1"/>
</dbReference>
<dbReference type="Gene3D" id="3.20.20.120">
    <property type="entry name" value="Enolase-like C-terminal domain"/>
    <property type="match status" value="1"/>
</dbReference>
<dbReference type="SFLD" id="SFLDS00001">
    <property type="entry name" value="Enolase"/>
    <property type="match status" value="1"/>
</dbReference>
<sequence length="334" mass="35572">MDIAVRVETWPLIHPFRITGWTYDALDLVVVTVRDGEHEGRGEAAGVDYLGETPAGIADTIASVRDAFRGGMDRARLQSLLPIGGARNALDCALWDLEAARSGQPAWRTAGIATPRPCLTTWTIGAEAPDVVAERAASYAHARALKLKLTGDGLDADRVRAARAARGDVWLGVDGNQGFSLDALERLMPVLVEAEVALIEQPLPIDRDVDLDDFHSPIPIAADESVQGLGDIATLSPGFSAINIKLDKCGGLTEALAMVEAARARGLQVMVGNMLGTSLAMAPAFIVGQLCDVVDLDGPVLFTADREPRADYRDGMIWCSEDIWGGARVAVRPG</sequence>